<dbReference type="EMBL" id="MGHF01000014">
    <property type="protein sequence ID" value="OGM63537.1"/>
    <property type="molecule type" value="Genomic_DNA"/>
</dbReference>
<dbReference type="CDD" id="cd02440">
    <property type="entry name" value="AdoMet_MTases"/>
    <property type="match status" value="1"/>
</dbReference>
<comment type="caution">
    <text evidence="2">The sequence shown here is derived from an EMBL/GenBank/DDBJ whole genome shotgun (WGS) entry which is preliminary data.</text>
</comment>
<dbReference type="Pfam" id="PF08241">
    <property type="entry name" value="Methyltransf_11"/>
    <property type="match status" value="1"/>
</dbReference>
<dbReference type="InterPro" id="IPR029063">
    <property type="entry name" value="SAM-dependent_MTases_sf"/>
</dbReference>
<dbReference type="InterPro" id="IPR013216">
    <property type="entry name" value="Methyltransf_11"/>
</dbReference>
<dbReference type="SUPFAM" id="SSF53335">
    <property type="entry name" value="S-adenosyl-L-methionine-dependent methyltransferases"/>
    <property type="match status" value="1"/>
</dbReference>
<evidence type="ECO:0000313" key="2">
    <source>
        <dbReference type="EMBL" id="OGM63537.1"/>
    </source>
</evidence>
<evidence type="ECO:0000259" key="1">
    <source>
        <dbReference type="Pfam" id="PF08241"/>
    </source>
</evidence>
<protein>
    <recommendedName>
        <fullName evidence="1">Methyltransferase type 11 domain-containing protein</fullName>
    </recommendedName>
</protein>
<dbReference type="STRING" id="1802519.A2961_01055"/>
<dbReference type="GO" id="GO:0008757">
    <property type="term" value="F:S-adenosylmethionine-dependent methyltransferase activity"/>
    <property type="evidence" value="ECO:0007669"/>
    <property type="project" value="InterPro"/>
</dbReference>
<dbReference type="Gene3D" id="3.40.50.150">
    <property type="entry name" value="Vaccinia Virus protein VP39"/>
    <property type="match status" value="1"/>
</dbReference>
<evidence type="ECO:0000313" key="3">
    <source>
        <dbReference type="Proteomes" id="UP000177082"/>
    </source>
</evidence>
<reference evidence="2 3" key="1">
    <citation type="journal article" date="2016" name="Nat. Commun.">
        <title>Thousands of microbial genomes shed light on interconnected biogeochemical processes in an aquifer system.</title>
        <authorList>
            <person name="Anantharaman K."/>
            <person name="Brown C.T."/>
            <person name="Hug L.A."/>
            <person name="Sharon I."/>
            <person name="Castelle C.J."/>
            <person name="Probst A.J."/>
            <person name="Thomas B.C."/>
            <person name="Singh A."/>
            <person name="Wilkins M.J."/>
            <person name="Karaoz U."/>
            <person name="Brodie E.L."/>
            <person name="Williams K.H."/>
            <person name="Hubbard S.S."/>
            <person name="Banfield J.F."/>
        </authorList>
    </citation>
    <scope>NUCLEOTIDE SEQUENCE [LARGE SCALE GENOMIC DNA]</scope>
</reference>
<feature type="domain" description="Methyltransferase type 11" evidence="1">
    <location>
        <begin position="38"/>
        <end position="134"/>
    </location>
</feature>
<sequence>MNSSSKENKFKWAGISPFFHHPVVFNFIPHDLFAKVIVDVGCGKGIYGFLLRATRDMSKTKMIGVDISKEYLTIAKKNRVYDEYVVASLDKMPFVKSSVDLILAVEVISHLTKKSGEKFLNDLDKICRGRAIIVCPNMMKHGQPEFVKSDSHHSLWGVNDFKRFGYRVYGFGARVYPPRALWQVKFYFALQYILTPISYFVPQIGGYLVAVKDFNE</sequence>
<gene>
    <name evidence="2" type="ORF">A2961_01055</name>
</gene>
<accession>A0A1F8BHK3</accession>
<dbReference type="Proteomes" id="UP000177082">
    <property type="component" value="Unassembled WGS sequence"/>
</dbReference>
<proteinExistence type="predicted"/>
<name>A0A1F8BHK3_9BACT</name>
<dbReference type="AlphaFoldDB" id="A0A1F8BHK3"/>
<organism evidence="2 3">
    <name type="scientific">Candidatus Woesebacteria bacterium RIFCSPLOWO2_01_FULL_39_21</name>
    <dbReference type="NCBI Taxonomy" id="1802519"/>
    <lineage>
        <taxon>Bacteria</taxon>
        <taxon>Candidatus Woeseibacteriota</taxon>
    </lineage>
</organism>